<comment type="caution">
    <text evidence="2">The sequence shown here is derived from an EMBL/GenBank/DDBJ whole genome shotgun (WGS) entry which is preliminary data.</text>
</comment>
<feature type="transmembrane region" description="Helical" evidence="1">
    <location>
        <begin position="152"/>
        <end position="173"/>
    </location>
</feature>
<feature type="transmembrane region" description="Helical" evidence="1">
    <location>
        <begin position="125"/>
        <end position="146"/>
    </location>
</feature>
<dbReference type="EMBL" id="MU865317">
    <property type="protein sequence ID" value="KAK4228542.1"/>
    <property type="molecule type" value="Genomic_DNA"/>
</dbReference>
<feature type="transmembrane region" description="Helical" evidence="1">
    <location>
        <begin position="180"/>
        <end position="196"/>
    </location>
</feature>
<evidence type="ECO:0000313" key="2">
    <source>
        <dbReference type="EMBL" id="KAK4228542.1"/>
    </source>
</evidence>
<keyword evidence="1" id="KW-0472">Membrane</keyword>
<sequence>CIPKALLYSTRSLPLQAQLKECICVLLRSQTRLLCLFLLIARLAEPTMGFRVAIGATTHTIELKTKVVSAAPAMSTVAETRIKIVGLTLPRAAIVTRISAHALSAELPIVMVPIVPTSTAARRTVVTLIAVILTVVVSNIAIPIVAILSVAIITVVMPIVVNMVVLLTAAILSAVKKARVMLPLLLIACLVISHLPREINSCNPWFSLEWILIGVGFNGVALVFIERFFLKVMYGGYTHLYRVSCW</sequence>
<feature type="non-terminal residue" evidence="2">
    <location>
        <position position="1"/>
    </location>
</feature>
<name>A0AAN7H1C9_9PEZI</name>
<reference evidence="2" key="2">
    <citation type="submission" date="2023-05" db="EMBL/GenBank/DDBJ databases">
        <authorList>
            <consortium name="Lawrence Berkeley National Laboratory"/>
            <person name="Steindorff A."/>
            <person name="Hensen N."/>
            <person name="Bonometti L."/>
            <person name="Westerberg I."/>
            <person name="Brannstrom I.O."/>
            <person name="Guillou S."/>
            <person name="Cros-Aarteil S."/>
            <person name="Calhoun S."/>
            <person name="Haridas S."/>
            <person name="Kuo A."/>
            <person name="Mondo S."/>
            <person name="Pangilinan J."/>
            <person name="Riley R."/>
            <person name="Labutti K."/>
            <person name="Andreopoulos B."/>
            <person name="Lipzen A."/>
            <person name="Chen C."/>
            <person name="Yanf M."/>
            <person name="Daum C."/>
            <person name="Ng V."/>
            <person name="Clum A."/>
            <person name="Ohm R."/>
            <person name="Martin F."/>
            <person name="Silar P."/>
            <person name="Natvig D."/>
            <person name="Lalanne C."/>
            <person name="Gautier V."/>
            <person name="Ament-Velasquez S.L."/>
            <person name="Kruys A."/>
            <person name="Hutchinson M.I."/>
            <person name="Powell A.J."/>
            <person name="Barry K."/>
            <person name="Miller A.N."/>
            <person name="Grigoriev I.V."/>
            <person name="Debuchy R."/>
            <person name="Gladieux P."/>
            <person name="Thoren M.H."/>
            <person name="Johannesson H."/>
        </authorList>
    </citation>
    <scope>NUCLEOTIDE SEQUENCE</scope>
    <source>
        <strain evidence="2">CBS 990.96</strain>
    </source>
</reference>
<protein>
    <submittedName>
        <fullName evidence="2">Uncharacterized protein</fullName>
    </submittedName>
</protein>
<organism evidence="2 3">
    <name type="scientific">Podospora fimiseda</name>
    <dbReference type="NCBI Taxonomy" id="252190"/>
    <lineage>
        <taxon>Eukaryota</taxon>
        <taxon>Fungi</taxon>
        <taxon>Dikarya</taxon>
        <taxon>Ascomycota</taxon>
        <taxon>Pezizomycotina</taxon>
        <taxon>Sordariomycetes</taxon>
        <taxon>Sordariomycetidae</taxon>
        <taxon>Sordariales</taxon>
        <taxon>Podosporaceae</taxon>
        <taxon>Podospora</taxon>
    </lineage>
</organism>
<evidence type="ECO:0000256" key="1">
    <source>
        <dbReference type="SAM" id="Phobius"/>
    </source>
</evidence>
<dbReference type="Proteomes" id="UP001301958">
    <property type="component" value="Unassembled WGS sequence"/>
</dbReference>
<gene>
    <name evidence="2" type="ORF">QBC38DRAFT_523760</name>
</gene>
<keyword evidence="3" id="KW-1185">Reference proteome</keyword>
<accession>A0AAN7H1C9</accession>
<proteinExistence type="predicted"/>
<keyword evidence="1" id="KW-1133">Transmembrane helix</keyword>
<keyword evidence="1" id="KW-0812">Transmembrane</keyword>
<evidence type="ECO:0000313" key="3">
    <source>
        <dbReference type="Proteomes" id="UP001301958"/>
    </source>
</evidence>
<feature type="transmembrane region" description="Helical" evidence="1">
    <location>
        <begin position="208"/>
        <end position="225"/>
    </location>
</feature>
<reference evidence="2" key="1">
    <citation type="journal article" date="2023" name="Mol. Phylogenet. Evol.">
        <title>Genome-scale phylogeny and comparative genomics of the fungal order Sordariales.</title>
        <authorList>
            <person name="Hensen N."/>
            <person name="Bonometti L."/>
            <person name="Westerberg I."/>
            <person name="Brannstrom I.O."/>
            <person name="Guillou S."/>
            <person name="Cros-Aarteil S."/>
            <person name="Calhoun S."/>
            <person name="Haridas S."/>
            <person name="Kuo A."/>
            <person name="Mondo S."/>
            <person name="Pangilinan J."/>
            <person name="Riley R."/>
            <person name="LaButti K."/>
            <person name="Andreopoulos B."/>
            <person name="Lipzen A."/>
            <person name="Chen C."/>
            <person name="Yan M."/>
            <person name="Daum C."/>
            <person name="Ng V."/>
            <person name="Clum A."/>
            <person name="Steindorff A."/>
            <person name="Ohm R.A."/>
            <person name="Martin F."/>
            <person name="Silar P."/>
            <person name="Natvig D.O."/>
            <person name="Lalanne C."/>
            <person name="Gautier V."/>
            <person name="Ament-Velasquez S.L."/>
            <person name="Kruys A."/>
            <person name="Hutchinson M.I."/>
            <person name="Powell A.J."/>
            <person name="Barry K."/>
            <person name="Miller A.N."/>
            <person name="Grigoriev I.V."/>
            <person name="Debuchy R."/>
            <person name="Gladieux P."/>
            <person name="Hiltunen Thoren M."/>
            <person name="Johannesson H."/>
        </authorList>
    </citation>
    <scope>NUCLEOTIDE SEQUENCE</scope>
    <source>
        <strain evidence="2">CBS 990.96</strain>
    </source>
</reference>
<dbReference type="AlphaFoldDB" id="A0AAN7H1C9"/>